<protein>
    <submittedName>
        <fullName evidence="1">Uncharacterized protein</fullName>
    </submittedName>
</protein>
<dbReference type="RefSeq" id="WP_286337058.1">
    <property type="nucleotide sequence ID" value="NZ_AP027370.1"/>
</dbReference>
<accession>A0ABM8FJN9</accession>
<evidence type="ECO:0000313" key="2">
    <source>
        <dbReference type="Proteomes" id="UP001321445"/>
    </source>
</evidence>
<sequence>MDDLQEEIEIHFETTEMYEDEEFDQFVEDIRIIKARYSEDFRKDLLPKMEALVEKVVEELG</sequence>
<keyword evidence="2" id="KW-1185">Reference proteome</keyword>
<reference evidence="1 2" key="1">
    <citation type="submission" date="2023-03" db="EMBL/GenBank/DDBJ databases">
        <title>Description of Hydrogenimonas sp. ISO32.</title>
        <authorList>
            <person name="Mino S."/>
            <person name="Fukazawa S."/>
            <person name="Sawabe T."/>
        </authorList>
    </citation>
    <scope>NUCLEOTIDE SEQUENCE [LARGE SCALE GENOMIC DNA]</scope>
    <source>
        <strain evidence="1 2">ISO32</strain>
    </source>
</reference>
<organism evidence="1 2">
    <name type="scientific">Hydrogenimonas cancrithermarum</name>
    <dbReference type="NCBI Taxonomy" id="2993563"/>
    <lineage>
        <taxon>Bacteria</taxon>
        <taxon>Pseudomonadati</taxon>
        <taxon>Campylobacterota</taxon>
        <taxon>Epsilonproteobacteria</taxon>
        <taxon>Campylobacterales</taxon>
        <taxon>Hydrogenimonadaceae</taxon>
        <taxon>Hydrogenimonas</taxon>
    </lineage>
</organism>
<dbReference type="EMBL" id="AP027370">
    <property type="protein sequence ID" value="BDY11844.1"/>
    <property type="molecule type" value="Genomic_DNA"/>
</dbReference>
<evidence type="ECO:0000313" key="1">
    <source>
        <dbReference type="EMBL" id="BDY11844.1"/>
    </source>
</evidence>
<gene>
    <name evidence="1" type="ORF">HCR_01560</name>
</gene>
<proteinExistence type="predicted"/>
<name>A0ABM8FJN9_9BACT</name>
<dbReference type="Proteomes" id="UP001321445">
    <property type="component" value="Chromosome"/>
</dbReference>